<organism evidence="16 17">
    <name type="scientific">Apilactobacillus ozensis DSM 23829 = JCM 17196</name>
    <dbReference type="NCBI Taxonomy" id="1423781"/>
    <lineage>
        <taxon>Bacteria</taxon>
        <taxon>Bacillati</taxon>
        <taxon>Bacillota</taxon>
        <taxon>Bacilli</taxon>
        <taxon>Lactobacillales</taxon>
        <taxon>Lactobacillaceae</taxon>
        <taxon>Apilactobacillus</taxon>
    </lineage>
</organism>
<feature type="domain" description="GHMP kinase C-terminal" evidence="15">
    <location>
        <begin position="200"/>
        <end position="276"/>
    </location>
</feature>
<dbReference type="STRING" id="1423781.FD06_GL000696"/>
<evidence type="ECO:0000256" key="4">
    <source>
        <dbReference type="ARBA" id="ARBA00017858"/>
    </source>
</evidence>
<evidence type="ECO:0000256" key="9">
    <source>
        <dbReference type="ARBA" id="ARBA00022777"/>
    </source>
</evidence>
<dbReference type="PIRSF" id="PIRSF000676">
    <property type="entry name" value="Homoser_kin"/>
    <property type="match status" value="1"/>
</dbReference>
<gene>
    <name evidence="13" type="primary">thrB</name>
    <name evidence="16" type="ORF">FD06_GL000696</name>
</gene>
<dbReference type="NCBIfam" id="TIGR00191">
    <property type="entry name" value="thrB"/>
    <property type="match status" value="1"/>
</dbReference>
<feature type="domain" description="GHMP kinase N-terminal" evidence="14">
    <location>
        <begin position="56"/>
        <end position="137"/>
    </location>
</feature>
<feature type="binding site" evidence="13">
    <location>
        <begin position="85"/>
        <end position="95"/>
    </location>
    <ligand>
        <name>ATP</name>
        <dbReference type="ChEBI" id="CHEBI:30616"/>
    </ligand>
</feature>
<dbReference type="Pfam" id="PF00288">
    <property type="entry name" value="GHMP_kinases_N"/>
    <property type="match status" value="1"/>
</dbReference>
<keyword evidence="7 13" id="KW-0791">Threonine biosynthesis</keyword>
<dbReference type="Proteomes" id="UP000052012">
    <property type="component" value="Unassembled WGS sequence"/>
</dbReference>
<evidence type="ECO:0000259" key="14">
    <source>
        <dbReference type="Pfam" id="PF00288"/>
    </source>
</evidence>
<dbReference type="Gene3D" id="3.30.230.10">
    <property type="match status" value="1"/>
</dbReference>
<evidence type="ECO:0000256" key="7">
    <source>
        <dbReference type="ARBA" id="ARBA00022697"/>
    </source>
</evidence>
<dbReference type="InterPro" id="IPR014721">
    <property type="entry name" value="Ribsml_uS5_D2-typ_fold_subgr"/>
</dbReference>
<comment type="caution">
    <text evidence="16">The sequence shown here is derived from an EMBL/GenBank/DDBJ whole genome shotgun (WGS) entry which is preliminary data.</text>
</comment>
<keyword evidence="9 13" id="KW-0418">Kinase</keyword>
<evidence type="ECO:0000256" key="2">
    <source>
        <dbReference type="ARBA" id="ARBA00007370"/>
    </source>
</evidence>
<evidence type="ECO:0000256" key="10">
    <source>
        <dbReference type="ARBA" id="ARBA00022840"/>
    </source>
</evidence>
<keyword evidence="13" id="KW-0963">Cytoplasm</keyword>
<evidence type="ECO:0000256" key="5">
    <source>
        <dbReference type="ARBA" id="ARBA00022605"/>
    </source>
</evidence>
<dbReference type="GO" id="GO:0004413">
    <property type="term" value="F:homoserine kinase activity"/>
    <property type="evidence" value="ECO:0007669"/>
    <property type="project" value="UniProtKB-UniRule"/>
</dbReference>
<dbReference type="InterPro" id="IPR000870">
    <property type="entry name" value="Homoserine_kinase"/>
</dbReference>
<dbReference type="InterPro" id="IPR020568">
    <property type="entry name" value="Ribosomal_Su5_D2-typ_SF"/>
</dbReference>
<dbReference type="PRINTS" id="PR00958">
    <property type="entry name" value="HOMSERKINASE"/>
</dbReference>
<dbReference type="GO" id="GO:0009088">
    <property type="term" value="P:threonine biosynthetic process"/>
    <property type="evidence" value="ECO:0007669"/>
    <property type="project" value="UniProtKB-UniRule"/>
</dbReference>
<dbReference type="InterPro" id="IPR006203">
    <property type="entry name" value="GHMP_knse_ATP-bd_CS"/>
</dbReference>
<dbReference type="AlphaFoldDB" id="A0A0R2AUC5"/>
<dbReference type="SUPFAM" id="SSF54211">
    <property type="entry name" value="Ribosomal protein S5 domain 2-like"/>
    <property type="match status" value="1"/>
</dbReference>
<dbReference type="PATRIC" id="fig|1423781.4.peg.714"/>
<keyword evidence="10 13" id="KW-0067">ATP-binding</keyword>
<comment type="similarity">
    <text evidence="2 13">Belongs to the GHMP kinase family. Homoserine kinase subfamily.</text>
</comment>
<dbReference type="SUPFAM" id="SSF55060">
    <property type="entry name" value="GHMP Kinase, C-terminal domain"/>
    <property type="match status" value="1"/>
</dbReference>
<dbReference type="Gene3D" id="3.30.70.890">
    <property type="entry name" value="GHMP kinase, C-terminal domain"/>
    <property type="match status" value="1"/>
</dbReference>
<evidence type="ECO:0000259" key="15">
    <source>
        <dbReference type="Pfam" id="PF08544"/>
    </source>
</evidence>
<comment type="function">
    <text evidence="12 13">Catalyzes the ATP-dependent phosphorylation of L-homoserine to L-homoserine phosphate.</text>
</comment>
<comment type="pathway">
    <text evidence="1 13">Amino-acid biosynthesis; L-threonine biosynthesis; L-threonine from L-aspartate: step 4/5.</text>
</comment>
<dbReference type="PROSITE" id="PS00627">
    <property type="entry name" value="GHMP_KINASES_ATP"/>
    <property type="match status" value="1"/>
</dbReference>
<dbReference type="OrthoDB" id="9769912at2"/>
<evidence type="ECO:0000256" key="1">
    <source>
        <dbReference type="ARBA" id="ARBA00005015"/>
    </source>
</evidence>
<dbReference type="InterPro" id="IPR013750">
    <property type="entry name" value="GHMP_kinase_C_dom"/>
</dbReference>
<evidence type="ECO:0000313" key="16">
    <source>
        <dbReference type="EMBL" id="KRM67545.1"/>
    </source>
</evidence>
<dbReference type="InterPro" id="IPR006204">
    <property type="entry name" value="GHMP_kinase_N_dom"/>
</dbReference>
<comment type="subcellular location">
    <subcellularLocation>
        <location evidence="13">Cytoplasm</location>
    </subcellularLocation>
</comment>
<keyword evidence="17" id="KW-1185">Reference proteome</keyword>
<name>A0A0R2AUC5_9LACO</name>
<dbReference type="EMBL" id="AYYQ01000036">
    <property type="protein sequence ID" value="KRM67545.1"/>
    <property type="molecule type" value="Genomic_DNA"/>
</dbReference>
<evidence type="ECO:0000256" key="6">
    <source>
        <dbReference type="ARBA" id="ARBA00022679"/>
    </source>
</evidence>
<sequence>MEMIKITVPATSANFGPGFDCLGVAVNLYNTFYFSDNNQGKLSIEGCPVEFQNENNLVYRAFKIGCDYLGKPVPNVQIKIENGIPISRGLGSSASCIVAGIQAADWFQSEISKDKLLALSMNLEPHPDNLAPAIYGKLCSTHQIEQGDSKVIQHAISEKFKFTVIIPDYQVSTAKARQILPDSLRYSDITLQLSRVILLMQSLSSGNLVDLDEGLKDLLHEPYRSKLIPDYKDVKNLISRYGSSMYISGSGSTMISITDNDINRDKIINELSSIYPDWHIKPISINNTGVKSEVVENK</sequence>
<evidence type="ECO:0000256" key="12">
    <source>
        <dbReference type="ARBA" id="ARBA00049954"/>
    </source>
</evidence>
<protein>
    <recommendedName>
        <fullName evidence="4 13">Homoserine kinase</fullName>
        <shortName evidence="13">HK</shortName>
        <shortName evidence="13">HSK</shortName>
        <ecNumber evidence="3 13">2.7.1.39</ecNumber>
    </recommendedName>
</protein>
<evidence type="ECO:0000256" key="11">
    <source>
        <dbReference type="ARBA" id="ARBA00049375"/>
    </source>
</evidence>
<keyword evidence="5 13" id="KW-0028">Amino-acid biosynthesis</keyword>
<dbReference type="PANTHER" id="PTHR20861:SF1">
    <property type="entry name" value="HOMOSERINE KINASE"/>
    <property type="match status" value="1"/>
</dbReference>
<dbReference type="InterPro" id="IPR036554">
    <property type="entry name" value="GHMP_kinase_C_sf"/>
</dbReference>
<reference evidence="16 17" key="1">
    <citation type="journal article" date="2015" name="Genome Announc.">
        <title>Expanding the biotechnology potential of lactobacilli through comparative genomics of 213 strains and associated genera.</title>
        <authorList>
            <person name="Sun Z."/>
            <person name="Harris H.M."/>
            <person name="McCann A."/>
            <person name="Guo C."/>
            <person name="Argimon S."/>
            <person name="Zhang W."/>
            <person name="Yang X."/>
            <person name="Jeffery I.B."/>
            <person name="Cooney J.C."/>
            <person name="Kagawa T.F."/>
            <person name="Liu W."/>
            <person name="Song Y."/>
            <person name="Salvetti E."/>
            <person name="Wrobel A."/>
            <person name="Rasinkangas P."/>
            <person name="Parkhill J."/>
            <person name="Rea M.C."/>
            <person name="O'Sullivan O."/>
            <person name="Ritari J."/>
            <person name="Douillard F.P."/>
            <person name="Paul Ross R."/>
            <person name="Yang R."/>
            <person name="Briner A.E."/>
            <person name="Felis G.E."/>
            <person name="de Vos W.M."/>
            <person name="Barrangou R."/>
            <person name="Klaenhammer T.R."/>
            <person name="Caufield P.W."/>
            <person name="Cui Y."/>
            <person name="Zhang H."/>
            <person name="O'Toole P.W."/>
        </authorList>
    </citation>
    <scope>NUCLEOTIDE SEQUENCE [LARGE SCALE GENOMIC DNA]</scope>
    <source>
        <strain evidence="16 17">DSM 23829</strain>
    </source>
</reference>
<dbReference type="PANTHER" id="PTHR20861">
    <property type="entry name" value="HOMOSERINE/4-DIPHOSPHOCYTIDYL-2-C-METHYL-D-ERYTHRITOL KINASE"/>
    <property type="match status" value="1"/>
</dbReference>
<dbReference type="HAMAP" id="MF_00384">
    <property type="entry name" value="Homoser_kinase"/>
    <property type="match status" value="1"/>
</dbReference>
<evidence type="ECO:0000256" key="8">
    <source>
        <dbReference type="ARBA" id="ARBA00022741"/>
    </source>
</evidence>
<dbReference type="Pfam" id="PF08544">
    <property type="entry name" value="GHMP_kinases_C"/>
    <property type="match status" value="1"/>
</dbReference>
<keyword evidence="8 13" id="KW-0547">Nucleotide-binding</keyword>
<comment type="catalytic activity">
    <reaction evidence="11 13">
        <text>L-homoserine + ATP = O-phospho-L-homoserine + ADP + H(+)</text>
        <dbReference type="Rhea" id="RHEA:13985"/>
        <dbReference type="ChEBI" id="CHEBI:15378"/>
        <dbReference type="ChEBI" id="CHEBI:30616"/>
        <dbReference type="ChEBI" id="CHEBI:57476"/>
        <dbReference type="ChEBI" id="CHEBI:57590"/>
        <dbReference type="ChEBI" id="CHEBI:456216"/>
        <dbReference type="EC" id="2.7.1.39"/>
    </reaction>
</comment>
<proteinExistence type="inferred from homology"/>
<evidence type="ECO:0000313" key="17">
    <source>
        <dbReference type="Proteomes" id="UP000052012"/>
    </source>
</evidence>
<dbReference type="EC" id="2.7.1.39" evidence="3 13"/>
<dbReference type="UniPathway" id="UPA00050">
    <property type="reaction ID" value="UER00064"/>
</dbReference>
<evidence type="ECO:0000256" key="13">
    <source>
        <dbReference type="HAMAP-Rule" id="MF_00384"/>
    </source>
</evidence>
<accession>A0A0R2AUC5</accession>
<evidence type="ECO:0000256" key="3">
    <source>
        <dbReference type="ARBA" id="ARBA00012078"/>
    </source>
</evidence>
<dbReference type="GO" id="GO:0005737">
    <property type="term" value="C:cytoplasm"/>
    <property type="evidence" value="ECO:0007669"/>
    <property type="project" value="UniProtKB-SubCell"/>
</dbReference>
<keyword evidence="6 13" id="KW-0808">Transferase</keyword>
<dbReference type="GO" id="GO:0005524">
    <property type="term" value="F:ATP binding"/>
    <property type="evidence" value="ECO:0007669"/>
    <property type="project" value="UniProtKB-UniRule"/>
</dbReference>